<organism evidence="1 2">
    <name type="scientific">Halanaerobium kushneri</name>
    <dbReference type="NCBI Taxonomy" id="56779"/>
    <lineage>
        <taxon>Bacteria</taxon>
        <taxon>Bacillati</taxon>
        <taxon>Bacillota</taxon>
        <taxon>Clostridia</taxon>
        <taxon>Halanaerobiales</taxon>
        <taxon>Halanaerobiaceae</taxon>
        <taxon>Halanaerobium</taxon>
    </lineage>
</organism>
<evidence type="ECO:0000313" key="2">
    <source>
        <dbReference type="Proteomes" id="UP000185669"/>
    </source>
</evidence>
<protein>
    <submittedName>
        <fullName evidence="1">Uncharacterized protein</fullName>
    </submittedName>
</protein>
<dbReference type="EMBL" id="FTNC01000018">
    <property type="protein sequence ID" value="SIR25693.1"/>
    <property type="molecule type" value="Genomic_DNA"/>
</dbReference>
<name>A0A1N6ZFV1_9FIRM</name>
<sequence length="29" mass="3558">MSPKQRGKRIKVKTILNDHWEEFKIKHLP</sequence>
<evidence type="ECO:0000313" key="1">
    <source>
        <dbReference type="EMBL" id="SIR25693.1"/>
    </source>
</evidence>
<proteinExistence type="predicted"/>
<dbReference type="AlphaFoldDB" id="A0A1N6ZFV1"/>
<accession>A0A1N6ZFV1</accession>
<reference evidence="2" key="1">
    <citation type="submission" date="2017-01" db="EMBL/GenBank/DDBJ databases">
        <authorList>
            <person name="Varghese N."/>
            <person name="Submissions S."/>
        </authorList>
    </citation>
    <scope>NUCLEOTIDE SEQUENCE [LARGE SCALE GENOMIC DNA]</scope>
    <source>
        <strain evidence="2">ATCC 700103</strain>
    </source>
</reference>
<feature type="non-terminal residue" evidence="1">
    <location>
        <position position="29"/>
    </location>
</feature>
<keyword evidence="2" id="KW-1185">Reference proteome</keyword>
<dbReference type="Proteomes" id="UP000185669">
    <property type="component" value="Unassembled WGS sequence"/>
</dbReference>
<gene>
    <name evidence="1" type="ORF">SAMN05421834_1181</name>
</gene>